<dbReference type="Proteomes" id="UP000003163">
    <property type="component" value="Unassembled WGS sequence"/>
</dbReference>
<keyword evidence="3" id="KW-1185">Reference proteome</keyword>
<organism evidence="2 3">
    <name type="scientific">Edhazardia aedis (strain USNM 41457)</name>
    <name type="common">Microsporidian parasite</name>
    <dbReference type="NCBI Taxonomy" id="1003232"/>
    <lineage>
        <taxon>Eukaryota</taxon>
        <taxon>Fungi</taxon>
        <taxon>Fungi incertae sedis</taxon>
        <taxon>Microsporidia</taxon>
        <taxon>Edhazardia</taxon>
    </lineage>
</organism>
<evidence type="ECO:0000256" key="1">
    <source>
        <dbReference type="SAM" id="Phobius"/>
    </source>
</evidence>
<keyword evidence="1" id="KW-1133">Transmembrane helix</keyword>
<evidence type="ECO:0000313" key="2">
    <source>
        <dbReference type="EMBL" id="EJW02248.1"/>
    </source>
</evidence>
<keyword evidence="1" id="KW-0812">Transmembrane</keyword>
<feature type="transmembrane region" description="Helical" evidence="1">
    <location>
        <begin position="66"/>
        <end position="87"/>
    </location>
</feature>
<sequence length="124" mass="14529">MIIQKLSSSKINDLKRTAGTVYYKNKKITHVLFTGIVIETRQRVIKIVDYEGTVEIYKSRSENKFLGSYTFLCTIFGAGNSILFYCVKIRKITFLEELYSWIEIEELKKYEALEDKIDNNLHSE</sequence>
<gene>
    <name evidence="2" type="ORF">EDEG_03318</name>
</gene>
<dbReference type="OMA" id="ARILDFC"/>
<dbReference type="VEuPathDB" id="MicrosporidiaDB:EDEG_03318"/>
<dbReference type="AlphaFoldDB" id="J8ZRC5"/>
<comment type="caution">
    <text evidence="2">The sequence shown here is derived from an EMBL/GenBank/DDBJ whole genome shotgun (WGS) entry which is preliminary data.</text>
</comment>
<proteinExistence type="predicted"/>
<reference evidence="2 3" key="1">
    <citation type="submission" date="2011-08" db="EMBL/GenBank/DDBJ databases">
        <authorList>
            <person name="Liu Z.J."/>
            <person name="Shi F.L."/>
            <person name="Lu J.Q."/>
            <person name="Li M."/>
            <person name="Wang Z.L."/>
        </authorList>
    </citation>
    <scope>NUCLEOTIDE SEQUENCE [LARGE SCALE GENOMIC DNA]</scope>
    <source>
        <strain evidence="2 3">USNM 41457</strain>
    </source>
</reference>
<dbReference type="HOGENOM" id="CLU_2003888_0_0_1"/>
<keyword evidence="1" id="KW-0472">Membrane</keyword>
<name>J8ZRC5_EDHAE</name>
<dbReference type="InParanoid" id="J8ZRC5"/>
<dbReference type="EMBL" id="AFBI03000082">
    <property type="protein sequence ID" value="EJW02248.1"/>
    <property type="molecule type" value="Genomic_DNA"/>
</dbReference>
<evidence type="ECO:0000313" key="3">
    <source>
        <dbReference type="Proteomes" id="UP000003163"/>
    </source>
</evidence>
<reference evidence="3" key="2">
    <citation type="submission" date="2015-07" db="EMBL/GenBank/DDBJ databases">
        <title>Contrasting host-pathogen interactions and genome evolution in two generalist and specialist microsporidian pathogens of mosquitoes.</title>
        <authorList>
            <consortium name="The Broad Institute Genomics Platform"/>
            <consortium name="The Broad Institute Genome Sequencing Center for Infectious Disease"/>
            <person name="Cuomo C.A."/>
            <person name="Sanscrainte N.D."/>
            <person name="Goldberg J.M."/>
            <person name="Heiman D."/>
            <person name="Young S."/>
            <person name="Zeng Q."/>
            <person name="Becnel J.J."/>
            <person name="Birren B.W."/>
        </authorList>
    </citation>
    <scope>NUCLEOTIDE SEQUENCE [LARGE SCALE GENOMIC DNA]</scope>
    <source>
        <strain evidence="3">USNM 41457</strain>
    </source>
</reference>
<protein>
    <submittedName>
        <fullName evidence="2">Uncharacterized protein</fullName>
    </submittedName>
</protein>
<accession>J8ZRC5</accession>